<dbReference type="InterPro" id="IPR012317">
    <property type="entry name" value="Poly(ADP-ribose)pol_cat_dom"/>
</dbReference>
<keyword evidence="3 6" id="KW-0808">Transferase</keyword>
<reference evidence="8" key="1">
    <citation type="submission" date="2022-11" db="EMBL/GenBank/DDBJ databases">
        <title>Centuries of genome instability and evolution in soft-shell clam transmissible cancer (bioRxiv).</title>
        <authorList>
            <person name="Hart S.F.M."/>
            <person name="Yonemitsu M.A."/>
            <person name="Giersch R.M."/>
            <person name="Beal B.F."/>
            <person name="Arriagada G."/>
            <person name="Davis B.W."/>
            <person name="Ostrander E.A."/>
            <person name="Goff S.P."/>
            <person name="Metzger M.J."/>
        </authorList>
    </citation>
    <scope>NUCLEOTIDE SEQUENCE</scope>
    <source>
        <strain evidence="8">MELC-2E11</strain>
        <tissue evidence="8">Siphon/mantle</tissue>
    </source>
</reference>
<sequence length="156" mass="17416">IEKVQNKSLWLQYEAKKKQLEGQNPAGTKNEQFLWHGTSEVTVDNVNVFGFNRSYCGKNATAFGDGVYFTVNANYSCLDTYSRHGAQGLKKMYYCAVLTGEFSLGKAGMRVQPPKPNAGKNALYDSVVNNVAGPAMYIIFNDTQAYPLYIITFKKQ</sequence>
<comment type="subcellular location">
    <subcellularLocation>
        <location evidence="1">Nucleus</location>
    </subcellularLocation>
</comment>
<evidence type="ECO:0000256" key="6">
    <source>
        <dbReference type="RuleBase" id="RU362114"/>
    </source>
</evidence>
<proteinExistence type="predicted"/>
<dbReference type="Proteomes" id="UP001164746">
    <property type="component" value="Chromosome 12"/>
</dbReference>
<dbReference type="EMBL" id="CP111023">
    <property type="protein sequence ID" value="WAR21744.1"/>
    <property type="molecule type" value="Genomic_DNA"/>
</dbReference>
<evidence type="ECO:0000256" key="1">
    <source>
        <dbReference type="ARBA" id="ARBA00004123"/>
    </source>
</evidence>
<dbReference type="PANTHER" id="PTHR14453:SF67">
    <property type="entry name" value="POLY [ADP-RIBOSE] POLYMERASE"/>
    <property type="match status" value="1"/>
</dbReference>
<dbReference type="CDD" id="cd01439">
    <property type="entry name" value="TCCD_inducible_PARP_like"/>
    <property type="match status" value="1"/>
</dbReference>
<evidence type="ECO:0000256" key="2">
    <source>
        <dbReference type="ARBA" id="ARBA00022676"/>
    </source>
</evidence>
<organism evidence="8 9">
    <name type="scientific">Mya arenaria</name>
    <name type="common">Soft-shell clam</name>
    <dbReference type="NCBI Taxonomy" id="6604"/>
    <lineage>
        <taxon>Eukaryota</taxon>
        <taxon>Metazoa</taxon>
        <taxon>Spiralia</taxon>
        <taxon>Lophotrochozoa</taxon>
        <taxon>Mollusca</taxon>
        <taxon>Bivalvia</taxon>
        <taxon>Autobranchia</taxon>
        <taxon>Heteroconchia</taxon>
        <taxon>Euheterodonta</taxon>
        <taxon>Imparidentia</taxon>
        <taxon>Neoheterodontei</taxon>
        <taxon>Myida</taxon>
        <taxon>Myoidea</taxon>
        <taxon>Myidae</taxon>
        <taxon>Mya</taxon>
    </lineage>
</organism>
<protein>
    <recommendedName>
        <fullName evidence="6">Poly [ADP-ribose] polymerase</fullName>
        <shortName evidence="6">PARP</shortName>
        <ecNumber evidence="6">2.4.2.-</ecNumber>
    </recommendedName>
</protein>
<keyword evidence="2 6" id="KW-0328">Glycosyltransferase</keyword>
<dbReference type="PANTHER" id="PTHR14453">
    <property type="entry name" value="PARP/ZINC FINGER CCCH TYPE DOMAIN CONTAINING PROTEIN"/>
    <property type="match status" value="1"/>
</dbReference>
<keyword evidence="9" id="KW-1185">Reference proteome</keyword>
<dbReference type="Pfam" id="PF00644">
    <property type="entry name" value="PARP"/>
    <property type="match status" value="1"/>
</dbReference>
<feature type="non-terminal residue" evidence="8">
    <location>
        <position position="1"/>
    </location>
</feature>
<accession>A0ABY7FKP1</accession>
<evidence type="ECO:0000313" key="8">
    <source>
        <dbReference type="EMBL" id="WAR21744.1"/>
    </source>
</evidence>
<dbReference type="Gene3D" id="3.90.228.10">
    <property type="match status" value="1"/>
</dbReference>
<feature type="domain" description="PARP catalytic" evidence="7">
    <location>
        <begin position="1"/>
        <end position="156"/>
    </location>
</feature>
<dbReference type="EC" id="2.4.2.-" evidence="6"/>
<gene>
    <name evidence="8" type="ORF">MAR_015718</name>
</gene>
<evidence type="ECO:0000256" key="3">
    <source>
        <dbReference type="ARBA" id="ARBA00022679"/>
    </source>
</evidence>
<name>A0ABY7FKP1_MYAAR</name>
<dbReference type="InterPro" id="IPR052056">
    <property type="entry name" value="Mono-ARTD/PARP"/>
</dbReference>
<evidence type="ECO:0000259" key="7">
    <source>
        <dbReference type="PROSITE" id="PS51059"/>
    </source>
</evidence>
<evidence type="ECO:0000256" key="4">
    <source>
        <dbReference type="ARBA" id="ARBA00023027"/>
    </source>
</evidence>
<dbReference type="PROSITE" id="PS51059">
    <property type="entry name" value="PARP_CATALYTIC"/>
    <property type="match status" value="1"/>
</dbReference>
<keyword evidence="5" id="KW-0539">Nucleus</keyword>
<dbReference type="SUPFAM" id="SSF56399">
    <property type="entry name" value="ADP-ribosylation"/>
    <property type="match status" value="1"/>
</dbReference>
<evidence type="ECO:0000313" key="9">
    <source>
        <dbReference type="Proteomes" id="UP001164746"/>
    </source>
</evidence>
<evidence type="ECO:0000256" key="5">
    <source>
        <dbReference type="ARBA" id="ARBA00023242"/>
    </source>
</evidence>
<keyword evidence="4 6" id="KW-0520">NAD</keyword>